<proteinExistence type="predicted"/>
<dbReference type="PANTHER" id="PTHR24567:SF74">
    <property type="entry name" value="HTH-TYPE TRANSCRIPTIONAL REGULATOR ARCR"/>
    <property type="match status" value="1"/>
</dbReference>
<name>A0A933IE09_UNCT6</name>
<evidence type="ECO:0000313" key="3">
    <source>
        <dbReference type="Proteomes" id="UP000736328"/>
    </source>
</evidence>
<organism evidence="2 3">
    <name type="scientific">candidate division TA06 bacterium</name>
    <dbReference type="NCBI Taxonomy" id="2250710"/>
    <lineage>
        <taxon>Bacteria</taxon>
        <taxon>Bacteria division TA06</taxon>
    </lineage>
</organism>
<dbReference type="Proteomes" id="UP000736328">
    <property type="component" value="Unassembled WGS sequence"/>
</dbReference>
<dbReference type="InterPro" id="IPR018490">
    <property type="entry name" value="cNMP-bd_dom_sf"/>
</dbReference>
<dbReference type="InterPro" id="IPR000595">
    <property type="entry name" value="cNMP-bd_dom"/>
</dbReference>
<evidence type="ECO:0000259" key="1">
    <source>
        <dbReference type="PROSITE" id="PS50042"/>
    </source>
</evidence>
<dbReference type="Pfam" id="PF00027">
    <property type="entry name" value="cNMP_binding"/>
    <property type="match status" value="1"/>
</dbReference>
<evidence type="ECO:0000313" key="2">
    <source>
        <dbReference type="EMBL" id="MBI4726728.1"/>
    </source>
</evidence>
<dbReference type="GO" id="GO:0005829">
    <property type="term" value="C:cytosol"/>
    <property type="evidence" value="ECO:0007669"/>
    <property type="project" value="TreeGrafter"/>
</dbReference>
<dbReference type="PROSITE" id="PS50042">
    <property type="entry name" value="CNMP_BINDING_3"/>
    <property type="match status" value="1"/>
</dbReference>
<gene>
    <name evidence="2" type="ORF">HY768_05830</name>
</gene>
<dbReference type="AlphaFoldDB" id="A0A933IE09"/>
<dbReference type="EMBL" id="JACQXR010000076">
    <property type="protein sequence ID" value="MBI4726728.1"/>
    <property type="molecule type" value="Genomic_DNA"/>
</dbReference>
<dbReference type="PANTHER" id="PTHR24567">
    <property type="entry name" value="CRP FAMILY TRANSCRIPTIONAL REGULATORY PROTEIN"/>
    <property type="match status" value="1"/>
</dbReference>
<accession>A0A933IE09</accession>
<dbReference type="SUPFAM" id="SSF51206">
    <property type="entry name" value="cAMP-binding domain-like"/>
    <property type="match status" value="1"/>
</dbReference>
<protein>
    <submittedName>
        <fullName evidence="2">Cyclic nucleotide-binding domain-containing protein</fullName>
    </submittedName>
</protein>
<dbReference type="Gene3D" id="2.60.120.10">
    <property type="entry name" value="Jelly Rolls"/>
    <property type="match status" value="1"/>
</dbReference>
<comment type="caution">
    <text evidence="2">The sequence shown here is derived from an EMBL/GenBank/DDBJ whole genome shotgun (WGS) entry which is preliminary data.</text>
</comment>
<reference evidence="2" key="1">
    <citation type="submission" date="2020-07" db="EMBL/GenBank/DDBJ databases">
        <title>Huge and variable diversity of episymbiotic CPR bacteria and DPANN archaea in groundwater ecosystems.</title>
        <authorList>
            <person name="He C.Y."/>
            <person name="Keren R."/>
            <person name="Whittaker M."/>
            <person name="Farag I.F."/>
            <person name="Doudna J."/>
            <person name="Cate J.H.D."/>
            <person name="Banfield J.F."/>
        </authorList>
    </citation>
    <scope>NUCLEOTIDE SEQUENCE</scope>
    <source>
        <strain evidence="2">NC_groundwater_1520_Pr4_B-0.1um_53_5</strain>
    </source>
</reference>
<dbReference type="GO" id="GO:0003700">
    <property type="term" value="F:DNA-binding transcription factor activity"/>
    <property type="evidence" value="ECO:0007669"/>
    <property type="project" value="TreeGrafter"/>
</dbReference>
<dbReference type="CDD" id="cd00038">
    <property type="entry name" value="CAP_ED"/>
    <property type="match status" value="1"/>
</dbReference>
<dbReference type="PRINTS" id="PR00103">
    <property type="entry name" value="CAMPKINASE"/>
</dbReference>
<sequence>MSQIIEALINNHLFSSLTPEELERIAKLIFLRSYRQGRTLFFEGTPGEVMYLIHSGQVGIYKSVPGKDDLLLAALNPGSFFGEMSLVDAQPRSATARITEDAELVVITKKVFDQMLLTDPGITSKILAALLKVALGRLRSTDEKFKNLAPA</sequence>
<dbReference type="SMART" id="SM00100">
    <property type="entry name" value="cNMP"/>
    <property type="match status" value="1"/>
</dbReference>
<feature type="domain" description="Cyclic nucleotide-binding" evidence="1">
    <location>
        <begin position="13"/>
        <end position="133"/>
    </location>
</feature>
<dbReference type="InterPro" id="IPR014710">
    <property type="entry name" value="RmlC-like_jellyroll"/>
</dbReference>
<dbReference type="InterPro" id="IPR050397">
    <property type="entry name" value="Env_Response_Regulators"/>
</dbReference>